<comment type="similarity">
    <text evidence="4">Belongs to the protein kinase superfamily.</text>
</comment>
<dbReference type="SMART" id="SM00220">
    <property type="entry name" value="S_TKc"/>
    <property type="match status" value="1"/>
</dbReference>
<dbReference type="Proteomes" id="UP000324800">
    <property type="component" value="Unassembled WGS sequence"/>
</dbReference>
<dbReference type="PROSITE" id="PS00107">
    <property type="entry name" value="PROTEIN_KINASE_ATP"/>
    <property type="match status" value="1"/>
</dbReference>
<feature type="domain" description="Protein kinase" evidence="5">
    <location>
        <begin position="13"/>
        <end position="251"/>
    </location>
</feature>
<gene>
    <name evidence="6" type="ORF">EZS28_017737</name>
</gene>
<dbReference type="Pfam" id="PF00069">
    <property type="entry name" value="Pkinase"/>
    <property type="match status" value="1"/>
</dbReference>
<evidence type="ECO:0000256" key="2">
    <source>
        <dbReference type="ARBA" id="ARBA00022840"/>
    </source>
</evidence>
<dbReference type="GO" id="GO:0004674">
    <property type="term" value="F:protein serine/threonine kinase activity"/>
    <property type="evidence" value="ECO:0007669"/>
    <property type="project" value="UniProtKB-KW"/>
</dbReference>
<dbReference type="InterPro" id="IPR017441">
    <property type="entry name" value="Protein_kinase_ATP_BS"/>
</dbReference>
<name>A0A5J4VX54_9EUKA</name>
<keyword evidence="2 3" id="KW-0067">ATP-binding</keyword>
<evidence type="ECO:0000259" key="5">
    <source>
        <dbReference type="PROSITE" id="PS50011"/>
    </source>
</evidence>
<dbReference type="Gene3D" id="1.10.510.10">
    <property type="entry name" value="Transferase(Phosphotransferase) domain 1"/>
    <property type="match status" value="1"/>
</dbReference>
<dbReference type="EMBL" id="SNRW01004671">
    <property type="protein sequence ID" value="KAA6386736.1"/>
    <property type="molecule type" value="Genomic_DNA"/>
</dbReference>
<keyword evidence="6" id="KW-0808">Transferase</keyword>
<keyword evidence="4" id="KW-0723">Serine/threonine-protein kinase</keyword>
<dbReference type="PANTHER" id="PTHR24348">
    <property type="entry name" value="SERINE/THREONINE-PROTEIN KINASE UNC-51-RELATED"/>
    <property type="match status" value="1"/>
</dbReference>
<feature type="binding site" evidence="3">
    <location>
        <position position="41"/>
    </location>
    <ligand>
        <name>ATP</name>
        <dbReference type="ChEBI" id="CHEBI:30616"/>
    </ligand>
</feature>
<dbReference type="InterPro" id="IPR008271">
    <property type="entry name" value="Ser/Thr_kinase_AS"/>
</dbReference>
<reference evidence="6 7" key="1">
    <citation type="submission" date="2019-03" db="EMBL/GenBank/DDBJ databases">
        <title>Single cell metagenomics reveals metabolic interactions within the superorganism composed of flagellate Streblomastix strix and complex community of Bacteroidetes bacteria on its surface.</title>
        <authorList>
            <person name="Treitli S.C."/>
            <person name="Kolisko M."/>
            <person name="Husnik F."/>
            <person name="Keeling P."/>
            <person name="Hampl V."/>
        </authorList>
    </citation>
    <scope>NUCLEOTIDE SEQUENCE [LARGE SCALE GENOMIC DNA]</scope>
    <source>
        <strain evidence="6">ST1C</strain>
    </source>
</reference>
<dbReference type="GO" id="GO:0010506">
    <property type="term" value="P:regulation of autophagy"/>
    <property type="evidence" value="ECO:0007669"/>
    <property type="project" value="InterPro"/>
</dbReference>
<sequence length="251" mass="28191">MELETQILQKKGFQVLKPIGHGGFGNVYLVYKEDLGLVAAKLMKESDFDYNEWKVGLALGRENKNPFALKYFEQFSTSDTEVLLIEYANLGNLQSLIETKQDLPPGIIRVIMKQLLEGLHLMHEKGLIHRDIKGENILLHSPFGSGRVILKISDFGLIKVQKQAQQSTLLTVAGTAPFLAPEMLIESDDDEEGIEGQVKADAKVDVWSSGILLYQLVAHCFPFKSPTLPVIINNSELGLRQIIKRIEEYQQ</sequence>
<dbReference type="GO" id="GO:0005737">
    <property type="term" value="C:cytoplasm"/>
    <property type="evidence" value="ECO:0007669"/>
    <property type="project" value="TreeGrafter"/>
</dbReference>
<accession>A0A5J4VX54</accession>
<dbReference type="PANTHER" id="PTHR24348:SF68">
    <property type="entry name" value="SERINE_THREONINE-PROTEIN KINASE ATG1C"/>
    <property type="match status" value="1"/>
</dbReference>
<dbReference type="PROSITE" id="PS50011">
    <property type="entry name" value="PROTEIN_KINASE_DOM"/>
    <property type="match status" value="1"/>
</dbReference>
<dbReference type="SUPFAM" id="SSF56112">
    <property type="entry name" value="Protein kinase-like (PK-like)"/>
    <property type="match status" value="1"/>
</dbReference>
<dbReference type="OrthoDB" id="6513151at2759"/>
<organism evidence="6 7">
    <name type="scientific">Streblomastix strix</name>
    <dbReference type="NCBI Taxonomy" id="222440"/>
    <lineage>
        <taxon>Eukaryota</taxon>
        <taxon>Metamonada</taxon>
        <taxon>Preaxostyla</taxon>
        <taxon>Oxymonadida</taxon>
        <taxon>Streblomastigidae</taxon>
        <taxon>Streblomastix</taxon>
    </lineage>
</organism>
<protein>
    <submittedName>
        <fullName evidence="6">Putative AGC family protein kinase</fullName>
    </submittedName>
</protein>
<keyword evidence="6" id="KW-0418">Kinase</keyword>
<dbReference type="AlphaFoldDB" id="A0A5J4VX54"/>
<evidence type="ECO:0000313" key="6">
    <source>
        <dbReference type="EMBL" id="KAA6386736.1"/>
    </source>
</evidence>
<proteinExistence type="inferred from homology"/>
<evidence type="ECO:0000313" key="7">
    <source>
        <dbReference type="Proteomes" id="UP000324800"/>
    </source>
</evidence>
<dbReference type="InterPro" id="IPR000719">
    <property type="entry name" value="Prot_kinase_dom"/>
</dbReference>
<dbReference type="GO" id="GO:0005524">
    <property type="term" value="F:ATP binding"/>
    <property type="evidence" value="ECO:0007669"/>
    <property type="project" value="UniProtKB-UniRule"/>
</dbReference>
<dbReference type="InterPro" id="IPR011009">
    <property type="entry name" value="Kinase-like_dom_sf"/>
</dbReference>
<evidence type="ECO:0000256" key="1">
    <source>
        <dbReference type="ARBA" id="ARBA00022741"/>
    </source>
</evidence>
<keyword evidence="1 3" id="KW-0547">Nucleotide-binding</keyword>
<evidence type="ECO:0000256" key="4">
    <source>
        <dbReference type="RuleBase" id="RU000304"/>
    </source>
</evidence>
<comment type="caution">
    <text evidence="6">The sequence shown here is derived from an EMBL/GenBank/DDBJ whole genome shotgun (WGS) entry which is preliminary data.</text>
</comment>
<evidence type="ECO:0000256" key="3">
    <source>
        <dbReference type="PROSITE-ProRule" id="PRU10141"/>
    </source>
</evidence>
<dbReference type="InterPro" id="IPR045269">
    <property type="entry name" value="Atg1-like"/>
</dbReference>
<dbReference type="PROSITE" id="PS00108">
    <property type="entry name" value="PROTEIN_KINASE_ST"/>
    <property type="match status" value="1"/>
</dbReference>